<sequence length="347" mass="37222">MNHQVPDRCPGALRPFVSGDGSMVRVRRPGGRVRVHELVELLEVTRRHSGAELIQLTSRGNLQLRALPDPLPEDLVNDLHDWLPFPDHELVRNLLASPLDDAAQTMIADVDTRLCADPDLAGLPGRFLAVIDTCGDVIGEPFDLAWAADRTDPTVGWLHLGGHGLARRVRAEDAAETLVHVARVFQGFRTQAAERGHAAPWHVREVDPAVFGVDWEARPTPSGTPLPCGPLDGGQVVAGVPLGFLTASLIQVLHGLGGNTEVTVTPWRQLVMPEHPGLGEAGFIIDAADPWASISACVGAPSCRRTDADTIGHAQRLAETGVDEPVHVAGCDRRCGAPRDARVEVLA</sequence>
<dbReference type="GO" id="GO:0046872">
    <property type="term" value="F:metal ion binding"/>
    <property type="evidence" value="ECO:0007669"/>
    <property type="project" value="UniProtKB-KW"/>
</dbReference>
<proteinExistence type="predicted"/>
<evidence type="ECO:0000256" key="3">
    <source>
        <dbReference type="ARBA" id="ARBA00022723"/>
    </source>
</evidence>
<dbReference type="InterPro" id="IPR005117">
    <property type="entry name" value="NiRdtase/SiRdtase_haem-b_fer"/>
</dbReference>
<evidence type="ECO:0000256" key="2">
    <source>
        <dbReference type="ARBA" id="ARBA00022617"/>
    </source>
</evidence>
<dbReference type="InterPro" id="IPR045854">
    <property type="entry name" value="NO2/SO3_Rdtase_4Fe4S_sf"/>
</dbReference>
<dbReference type="AlphaFoldDB" id="A0A542ZCR8"/>
<protein>
    <submittedName>
        <fullName evidence="8">Precorrin-3B synthase</fullName>
    </submittedName>
</protein>
<dbReference type="PANTHER" id="PTHR32439:SF9">
    <property type="entry name" value="BLR3264 PROTEIN"/>
    <property type="match status" value="1"/>
</dbReference>
<dbReference type="SUPFAM" id="SSF56014">
    <property type="entry name" value="Nitrite and sulphite reductase 4Fe-4S domain-like"/>
    <property type="match status" value="1"/>
</dbReference>
<keyword evidence="3" id="KW-0479">Metal-binding</keyword>
<dbReference type="SUPFAM" id="SSF55124">
    <property type="entry name" value="Nitrite/Sulfite reductase N-terminal domain-like"/>
    <property type="match status" value="1"/>
</dbReference>
<evidence type="ECO:0000256" key="6">
    <source>
        <dbReference type="ARBA" id="ARBA00023014"/>
    </source>
</evidence>
<dbReference type="InterPro" id="IPR051329">
    <property type="entry name" value="NIR_SIR_4Fe-4S"/>
</dbReference>
<evidence type="ECO:0000259" key="7">
    <source>
        <dbReference type="Pfam" id="PF03460"/>
    </source>
</evidence>
<dbReference type="PANTHER" id="PTHR32439">
    <property type="entry name" value="FERREDOXIN--NITRITE REDUCTASE, CHLOROPLASTIC"/>
    <property type="match status" value="1"/>
</dbReference>
<keyword evidence="5" id="KW-0408">Iron</keyword>
<dbReference type="Pfam" id="PF03460">
    <property type="entry name" value="NIR_SIR_ferr"/>
    <property type="match status" value="1"/>
</dbReference>
<evidence type="ECO:0000313" key="8">
    <source>
        <dbReference type="EMBL" id="TQL58136.1"/>
    </source>
</evidence>
<dbReference type="Gene3D" id="3.90.480.10">
    <property type="entry name" value="Sulfite Reductase Hemoprotein,Domain 2"/>
    <property type="match status" value="1"/>
</dbReference>
<feature type="domain" description="Nitrite/Sulfite reductase ferredoxin-like" evidence="7">
    <location>
        <begin position="19"/>
        <end position="69"/>
    </location>
</feature>
<evidence type="ECO:0000256" key="5">
    <source>
        <dbReference type="ARBA" id="ARBA00023004"/>
    </source>
</evidence>
<dbReference type="Gene3D" id="3.30.413.10">
    <property type="entry name" value="Sulfite Reductase Hemoprotein, domain 1"/>
    <property type="match status" value="1"/>
</dbReference>
<dbReference type="GO" id="GO:0051539">
    <property type="term" value="F:4 iron, 4 sulfur cluster binding"/>
    <property type="evidence" value="ECO:0007669"/>
    <property type="project" value="UniProtKB-KW"/>
</dbReference>
<dbReference type="Proteomes" id="UP000316196">
    <property type="component" value="Unassembled WGS sequence"/>
</dbReference>
<comment type="caution">
    <text evidence="8">The sequence shown here is derived from an EMBL/GenBank/DDBJ whole genome shotgun (WGS) entry which is preliminary data.</text>
</comment>
<reference evidence="8 9" key="1">
    <citation type="submission" date="2019-06" db="EMBL/GenBank/DDBJ databases">
        <title>Sequencing the genomes of 1000 actinobacteria strains.</title>
        <authorList>
            <person name="Klenk H.-P."/>
        </authorList>
    </citation>
    <scope>NUCLEOTIDE SEQUENCE [LARGE SCALE GENOMIC DNA]</scope>
    <source>
        <strain evidence="8 9">DSM 8251</strain>
    </source>
</reference>
<dbReference type="InterPro" id="IPR036136">
    <property type="entry name" value="Nit/Sulf_reduc_fer-like_dom_sf"/>
</dbReference>
<evidence type="ECO:0000313" key="9">
    <source>
        <dbReference type="Proteomes" id="UP000316196"/>
    </source>
</evidence>
<evidence type="ECO:0000256" key="1">
    <source>
        <dbReference type="ARBA" id="ARBA00022485"/>
    </source>
</evidence>
<evidence type="ECO:0000256" key="4">
    <source>
        <dbReference type="ARBA" id="ARBA00023002"/>
    </source>
</evidence>
<dbReference type="GO" id="GO:0016491">
    <property type="term" value="F:oxidoreductase activity"/>
    <property type="evidence" value="ECO:0007669"/>
    <property type="project" value="UniProtKB-KW"/>
</dbReference>
<name>A0A542ZCR8_9ACTN</name>
<organism evidence="8 9">
    <name type="scientific">Propioniferax innocua</name>
    <dbReference type="NCBI Taxonomy" id="1753"/>
    <lineage>
        <taxon>Bacteria</taxon>
        <taxon>Bacillati</taxon>
        <taxon>Actinomycetota</taxon>
        <taxon>Actinomycetes</taxon>
        <taxon>Propionibacteriales</taxon>
        <taxon>Propionibacteriaceae</taxon>
        <taxon>Propioniferax</taxon>
    </lineage>
</organism>
<gene>
    <name evidence="8" type="ORF">FB460_1989</name>
</gene>
<accession>A0A542ZCR8</accession>
<keyword evidence="9" id="KW-1185">Reference proteome</keyword>
<keyword evidence="6" id="KW-0411">Iron-sulfur</keyword>
<keyword evidence="1" id="KW-0004">4Fe-4S</keyword>
<keyword evidence="4" id="KW-0560">Oxidoreductase</keyword>
<keyword evidence="2" id="KW-0349">Heme</keyword>
<dbReference type="EMBL" id="VFOR01000002">
    <property type="protein sequence ID" value="TQL58136.1"/>
    <property type="molecule type" value="Genomic_DNA"/>
</dbReference>